<evidence type="ECO:0000313" key="1">
    <source>
        <dbReference type="EMBL" id="PWB92982.1"/>
    </source>
</evidence>
<dbReference type="OrthoDB" id="7390113at2"/>
<dbReference type="RefSeq" id="WP_108918149.1">
    <property type="nucleotide sequence ID" value="NZ_BGJY01000007.1"/>
</dbReference>
<dbReference type="GO" id="GO:0006270">
    <property type="term" value="P:DNA replication initiation"/>
    <property type="evidence" value="ECO:0007669"/>
    <property type="project" value="TreeGrafter"/>
</dbReference>
<dbReference type="GO" id="GO:0003688">
    <property type="term" value="F:DNA replication origin binding"/>
    <property type="evidence" value="ECO:0007669"/>
    <property type="project" value="TreeGrafter"/>
</dbReference>
<dbReference type="GO" id="GO:0005886">
    <property type="term" value="C:plasma membrane"/>
    <property type="evidence" value="ECO:0007669"/>
    <property type="project" value="TreeGrafter"/>
</dbReference>
<dbReference type="SUPFAM" id="SSF52540">
    <property type="entry name" value="P-loop containing nucleoside triphosphate hydrolases"/>
    <property type="match status" value="1"/>
</dbReference>
<sequence length="231" mass="24818">MPGAGDARRGPAQLFFDLAGAPRHGDADFLISPANRAAHEMISRWPDWPDSALLLVGPPGSGKTHLGAIFARRHDALLVSPTDIPEPGALCGACALLDGLEAVTDETALFHLMNFIRESGGSLLISSRRPPSALKIALPDLLSRLRRAPVVEIGAPDDSLIRAVLEKLFRDRQLAVEATLVDYVALRLERSLDAARAFVRMLDEEALSRGRPVTRALAGELLQLIDASRGA</sequence>
<dbReference type="Gene3D" id="3.40.50.300">
    <property type="entry name" value="P-loop containing nucleotide triphosphate hydrolases"/>
    <property type="match status" value="2"/>
</dbReference>
<protein>
    <submittedName>
        <fullName evidence="1">Uncharacterized protein</fullName>
    </submittedName>
</protein>
<dbReference type="PANTHER" id="PTHR30050">
    <property type="entry name" value="CHROMOSOMAL REPLICATION INITIATOR PROTEIN DNAA"/>
    <property type="match status" value="1"/>
</dbReference>
<dbReference type="PANTHER" id="PTHR30050:SF5">
    <property type="entry name" value="DNAA REGULATORY INACTIVATOR HDA"/>
    <property type="match status" value="1"/>
</dbReference>
<name>A0A2U1SMZ1_METSR</name>
<proteinExistence type="predicted"/>
<dbReference type="Proteomes" id="UP000245137">
    <property type="component" value="Unassembled WGS sequence"/>
</dbReference>
<reference evidence="1 2" key="1">
    <citation type="journal article" date="2018" name="Appl. Microbiol. Biotechnol.">
        <title>Co-cultivation of the strictly anaerobic methanogen Methanosarcina barkeri with aerobic methanotrophs in an oxygen-limited membrane bioreactor.</title>
        <authorList>
            <person name="In 't Zandt M.H."/>
            <person name="van den Bosch T.J.M."/>
            <person name="Rijkers R."/>
            <person name="van Kessel M.A.H.J."/>
            <person name="Jetten M.S.M."/>
            <person name="Welte C.U."/>
        </authorList>
    </citation>
    <scope>NUCLEOTIDE SEQUENCE [LARGE SCALE GENOMIC DNA]</scope>
    <source>
        <strain evidence="1 2">DSM 17706</strain>
    </source>
</reference>
<gene>
    <name evidence="1" type="ORF">C5689_15425</name>
</gene>
<organism evidence="1 2">
    <name type="scientific">Methylosinus sporium</name>
    <dbReference type="NCBI Taxonomy" id="428"/>
    <lineage>
        <taxon>Bacteria</taxon>
        <taxon>Pseudomonadati</taxon>
        <taxon>Pseudomonadota</taxon>
        <taxon>Alphaproteobacteria</taxon>
        <taxon>Hyphomicrobiales</taxon>
        <taxon>Methylocystaceae</taxon>
        <taxon>Methylosinus</taxon>
    </lineage>
</organism>
<dbReference type="InterPro" id="IPR027417">
    <property type="entry name" value="P-loop_NTPase"/>
</dbReference>
<dbReference type="AlphaFoldDB" id="A0A2U1SMZ1"/>
<evidence type="ECO:0000313" key="2">
    <source>
        <dbReference type="Proteomes" id="UP000245137"/>
    </source>
</evidence>
<dbReference type="Gene3D" id="1.10.8.60">
    <property type="match status" value="1"/>
</dbReference>
<dbReference type="EMBL" id="PUIV01000031">
    <property type="protein sequence ID" value="PWB92982.1"/>
    <property type="molecule type" value="Genomic_DNA"/>
</dbReference>
<accession>A0A2U1SMZ1</accession>
<comment type="caution">
    <text evidence="1">The sequence shown here is derived from an EMBL/GenBank/DDBJ whole genome shotgun (WGS) entry which is preliminary data.</text>
</comment>
<keyword evidence="2" id="KW-1185">Reference proteome</keyword>